<dbReference type="Gene3D" id="3.30.1490.270">
    <property type="match status" value="1"/>
</dbReference>
<evidence type="ECO:0000259" key="1">
    <source>
        <dbReference type="Pfam" id="PF04168"/>
    </source>
</evidence>
<dbReference type="AlphaFoldDB" id="A0A4R1G8J2"/>
<feature type="domain" description="Circularly permuted ATP-grasp type 2" evidence="2">
    <location>
        <begin position="88"/>
        <end position="463"/>
    </location>
</feature>
<dbReference type="Pfam" id="PF04168">
    <property type="entry name" value="Alpha-E"/>
    <property type="match status" value="1"/>
</dbReference>
<dbReference type="SUPFAM" id="SSF56059">
    <property type="entry name" value="Glutathione synthetase ATP-binding domain-like"/>
    <property type="match status" value="1"/>
</dbReference>
<evidence type="ECO:0000259" key="2">
    <source>
        <dbReference type="Pfam" id="PF14403"/>
    </source>
</evidence>
<dbReference type="Gene3D" id="3.40.50.11290">
    <property type="match status" value="1"/>
</dbReference>
<evidence type="ECO:0000313" key="4">
    <source>
        <dbReference type="Proteomes" id="UP000294546"/>
    </source>
</evidence>
<evidence type="ECO:0000313" key="3">
    <source>
        <dbReference type="EMBL" id="TCK04164.1"/>
    </source>
</evidence>
<dbReference type="RefSeq" id="WP_243642428.1">
    <property type="nucleotide sequence ID" value="NZ_SMFU01000011.1"/>
</dbReference>
<reference evidence="3 4" key="1">
    <citation type="submission" date="2019-03" db="EMBL/GenBank/DDBJ databases">
        <title>Genomic Encyclopedia of Archaeal and Bacterial Type Strains, Phase II (KMG-II): from individual species to whole genera.</title>
        <authorList>
            <person name="Goeker M."/>
        </authorList>
    </citation>
    <scope>NUCLEOTIDE SEQUENCE [LARGE SCALE GENOMIC DNA]</scope>
    <source>
        <strain evidence="3 4">DSM 27697</strain>
    </source>
</reference>
<feature type="domain" description="DUF403" evidence="1">
    <location>
        <begin position="511"/>
        <end position="832"/>
    </location>
</feature>
<dbReference type="Pfam" id="PF14403">
    <property type="entry name" value="CP_ATPgrasp_2"/>
    <property type="match status" value="1"/>
</dbReference>
<sequence>MAIQETTPLPQSGLNYARPDTFYDEVFGPDGEIREHWRYLLEGLGGMGDAGLQERQRKAERILRDDGATYNISSDTENNRTWGLDPVPLLIGSEEWSRIETGLIERAELFDLVLKDLYGPRELIRQRILPPELVYSHHGFLRPCQDLRLPGDKQLIFHAVDMVRGADGKMVVIGDRTQAPSGAGYALENRTVMSRVLPSLFRDSQVHRLSLYFQALRRKMASLSPNGDSPRVVILTPGAYSETYFEHTYLANYLGYSLVQGGDLTVRNGYVWMKSLDGLHRVDIIMRRVDDTWCDPVELRADSHLGVPGLLEVARAGNVVITNPLGTGVLENPALHKFMPKVAEFFLGHELQLPSTQTWWAGEPDDLRYMLDNLDKLIIKPTARRSGDHSIYGASLSKEKLDELKARINSNPMHFIAQKANLPGSSPSWQNGKLQARSTVLRSFAVADQSAYSIMPGGLTRVASSDEQWIVSNQLGATSKDTWVLASEPQRQVSYIEERSATFTEDQTSDLPSRVVENLFWLGRYSERAEAGMRLLRTVLIQLNSLSYLPTTVHDLMLKAVTQVTTTYPGFTQNNANLLAQPEKELMSVILDRRRPGSVTANLHAMLNCSEETKEMLSADSHRVINDLRDELAQLPQLLSSGLSIAPEEALDPLVTSLLAFSGLTQESMIRGFGWRFLELGRRLERTLQSTALLRAMLVPVLEDSEQEQVMETVLLTSEVLITYRRRYRIRPQLDHGLTLIMLDKTNPRSLHYQVDLLRQHIEQLQSRDNSPILSEEHRAILEALTLVQLSRPAELAVGAEDSGVREALDKRLARIQTLLSNVATAISDRYFDHRSGPQQLVQTGWSEEP</sequence>
<dbReference type="InterPro" id="IPR007296">
    <property type="entry name" value="DUF403"/>
</dbReference>
<dbReference type="PANTHER" id="PTHR34595:SF2">
    <property type="entry name" value="BLR2978 PROTEIN"/>
    <property type="match status" value="1"/>
</dbReference>
<gene>
    <name evidence="3" type="ORF">CLV83_3580</name>
</gene>
<proteinExistence type="predicted"/>
<dbReference type="InterPro" id="IPR025841">
    <property type="entry name" value="CP_ATPgrasp_2"/>
</dbReference>
<name>A0A4R1G8J2_9GAMM</name>
<keyword evidence="4" id="KW-1185">Reference proteome</keyword>
<organism evidence="3 4">
    <name type="scientific">Marinobacterium mangrovicola</name>
    <dbReference type="NCBI Taxonomy" id="1476959"/>
    <lineage>
        <taxon>Bacteria</taxon>
        <taxon>Pseudomonadati</taxon>
        <taxon>Pseudomonadota</taxon>
        <taxon>Gammaproteobacteria</taxon>
        <taxon>Oceanospirillales</taxon>
        <taxon>Oceanospirillaceae</taxon>
        <taxon>Marinobacterium</taxon>
    </lineage>
</organism>
<accession>A0A4R1G8J2</accession>
<dbReference type="EMBL" id="SMFU01000011">
    <property type="protein sequence ID" value="TCK04164.1"/>
    <property type="molecule type" value="Genomic_DNA"/>
</dbReference>
<protein>
    <submittedName>
        <fullName evidence="3">Putative circularly permuted ATP-grasp superfamily protein</fullName>
    </submittedName>
</protein>
<comment type="caution">
    <text evidence="3">The sequence shown here is derived from an EMBL/GenBank/DDBJ whole genome shotgun (WGS) entry which is preliminary data.</text>
</comment>
<dbReference type="InterPro" id="IPR051680">
    <property type="entry name" value="ATP-dep_Glu-Cys_Ligase-2"/>
</dbReference>
<dbReference type="Proteomes" id="UP000294546">
    <property type="component" value="Unassembled WGS sequence"/>
</dbReference>
<dbReference type="PANTHER" id="PTHR34595">
    <property type="entry name" value="BLR5612 PROTEIN"/>
    <property type="match status" value="1"/>
</dbReference>